<evidence type="ECO:0000256" key="2">
    <source>
        <dbReference type="ARBA" id="ARBA00022679"/>
    </source>
</evidence>
<dbReference type="PANTHER" id="PTHR48049">
    <property type="entry name" value="GLYCOSYLTRANSFERASE"/>
    <property type="match status" value="1"/>
</dbReference>
<dbReference type="FunFam" id="3.40.50.2000:FF:000037">
    <property type="entry name" value="Glycosyltransferase"/>
    <property type="match status" value="1"/>
</dbReference>
<dbReference type="ExpressionAtlas" id="A0A0Q3IN83">
    <property type="expression patterns" value="baseline and differential"/>
</dbReference>
<name>A0A0Q3IN83_BRADI</name>
<protein>
    <recommendedName>
        <fullName evidence="6">Glycosyltransferase</fullName>
    </recommendedName>
</protein>
<keyword evidence="2" id="KW-0808">Transferase</keyword>
<dbReference type="AlphaFoldDB" id="A0A0Q3IN83"/>
<dbReference type="Pfam" id="PF00201">
    <property type="entry name" value="UDPGT"/>
    <property type="match status" value="1"/>
</dbReference>
<dbReference type="Gene3D" id="3.40.50.2000">
    <property type="entry name" value="Glycogen Phosphorylase B"/>
    <property type="match status" value="2"/>
</dbReference>
<sequence>MAETTGSTSPSLHIVVFPWLAMGHMIPFLELSKRLATRGHAVTFVSTPRNAARLGLGLGSVGPPGVRVVALDLPAVDGLPEGAESTADVPRDKVGLLKKAFDGLAAPFAALLAGFSRKPDWLVLDFTHYWAWPIAEEHQIPCAMFIIFAPSHMAITGPEQENEAHPRRTTEDYMAPPPWIPSPCPSAYRRGRHEAERMAAAFRPNASGVADVGRLWAGMHRPICRLVLYRSCPEVELEPPPLFPLLTKLFSKPAVPAGLLLPDGADDDESSSSSFAPAMRWLDEQPRGSVVYVALGSEAPVTAEQLGELALGLELSGARFLWALPRLRERRLLPEGFEARVAGRGVVSSGWVPQKRALAHGAVDAFLTHCGWGSAVESLRFGGGHPLVMLPFVADQGLVARAMEARGVGVMVPRDEGDESFDRDGVAAAVRRAMSEEEGKVLARNAAELGEIVADTARQERIPTLEGAEAQPDSGRFSI</sequence>
<evidence type="ECO:0000256" key="1">
    <source>
        <dbReference type="ARBA" id="ARBA00009995"/>
    </source>
</evidence>
<evidence type="ECO:0008006" key="6">
    <source>
        <dbReference type="Google" id="ProtNLM"/>
    </source>
</evidence>
<dbReference type="PANTHER" id="PTHR48049:SF141">
    <property type="entry name" value="OS07G0201500 PROTEIN"/>
    <property type="match status" value="1"/>
</dbReference>
<dbReference type="Gramene" id="KQK07315">
    <property type="protein sequence ID" value="KQK07315"/>
    <property type="gene ID" value="BRADI_2g34495v3"/>
</dbReference>
<dbReference type="RefSeq" id="XP_003568849.2">
    <property type="nucleotide sequence ID" value="XM_003568801.4"/>
</dbReference>
<dbReference type="Proteomes" id="UP000008810">
    <property type="component" value="Chromosome 2"/>
</dbReference>
<reference evidence="3" key="2">
    <citation type="submission" date="2017-06" db="EMBL/GenBank/DDBJ databases">
        <title>WGS assembly of Brachypodium distachyon.</title>
        <authorList>
            <consortium name="The International Brachypodium Initiative"/>
            <person name="Lucas S."/>
            <person name="Harmon-Smith M."/>
            <person name="Lail K."/>
            <person name="Tice H."/>
            <person name="Grimwood J."/>
            <person name="Bruce D."/>
            <person name="Barry K."/>
            <person name="Shu S."/>
            <person name="Lindquist E."/>
            <person name="Wang M."/>
            <person name="Pitluck S."/>
            <person name="Vogel J.P."/>
            <person name="Garvin D.F."/>
            <person name="Mockler T.C."/>
            <person name="Schmutz J."/>
            <person name="Rokhsar D."/>
            <person name="Bevan M.W."/>
        </authorList>
    </citation>
    <scope>NUCLEOTIDE SEQUENCE</scope>
    <source>
        <strain evidence="3">Bd21</strain>
    </source>
</reference>
<keyword evidence="5" id="KW-1185">Reference proteome</keyword>
<dbReference type="CDD" id="cd03784">
    <property type="entry name" value="GT1_Gtf-like"/>
    <property type="match status" value="1"/>
</dbReference>
<dbReference type="KEGG" id="bdi:100826441"/>
<reference evidence="3 4" key="1">
    <citation type="journal article" date="2010" name="Nature">
        <title>Genome sequencing and analysis of the model grass Brachypodium distachyon.</title>
        <authorList>
            <consortium name="International Brachypodium Initiative"/>
        </authorList>
    </citation>
    <scope>NUCLEOTIDE SEQUENCE [LARGE SCALE GENOMIC DNA]</scope>
    <source>
        <strain evidence="3">Bd21</strain>
        <strain evidence="4">cv. Bd21</strain>
    </source>
</reference>
<evidence type="ECO:0000313" key="5">
    <source>
        <dbReference type="Proteomes" id="UP000008810"/>
    </source>
</evidence>
<dbReference type="GeneID" id="100826441"/>
<evidence type="ECO:0000313" key="4">
    <source>
        <dbReference type="EnsemblPlants" id="KQK07315"/>
    </source>
</evidence>
<reference evidence="4" key="3">
    <citation type="submission" date="2018-08" db="UniProtKB">
        <authorList>
            <consortium name="EnsemblPlants"/>
        </authorList>
    </citation>
    <scope>IDENTIFICATION</scope>
    <source>
        <strain evidence="4">cv. Bd21</strain>
    </source>
</reference>
<dbReference type="GO" id="GO:0035251">
    <property type="term" value="F:UDP-glucosyltransferase activity"/>
    <property type="evidence" value="ECO:0000318"/>
    <property type="project" value="GO_Central"/>
</dbReference>
<dbReference type="SUPFAM" id="SSF53756">
    <property type="entry name" value="UDP-Glycosyltransferase/glycogen phosphorylase"/>
    <property type="match status" value="1"/>
</dbReference>
<dbReference type="InterPro" id="IPR050481">
    <property type="entry name" value="UDP-glycosyltransf_plant"/>
</dbReference>
<evidence type="ECO:0000313" key="3">
    <source>
        <dbReference type="EMBL" id="KQK07315.1"/>
    </source>
</evidence>
<dbReference type="OrthoDB" id="5835829at2759"/>
<proteinExistence type="inferred from homology"/>
<accession>A0A0Q3IN83</accession>
<gene>
    <name evidence="4" type="primary">LOC100826441</name>
    <name evidence="3" type="ORF">BRADI_2g34495v3</name>
</gene>
<comment type="similarity">
    <text evidence="1">Belongs to the UDP-glycosyltransferase family.</text>
</comment>
<dbReference type="EMBL" id="CM000881">
    <property type="protein sequence ID" value="KQK07315.1"/>
    <property type="molecule type" value="Genomic_DNA"/>
</dbReference>
<dbReference type="EnsemblPlants" id="KQK07315">
    <property type="protein sequence ID" value="KQK07315"/>
    <property type="gene ID" value="BRADI_2g34495v3"/>
</dbReference>
<dbReference type="InterPro" id="IPR002213">
    <property type="entry name" value="UDP_glucos_trans"/>
</dbReference>
<organism evidence="3">
    <name type="scientific">Brachypodium distachyon</name>
    <name type="common">Purple false brome</name>
    <name type="synonym">Trachynia distachya</name>
    <dbReference type="NCBI Taxonomy" id="15368"/>
    <lineage>
        <taxon>Eukaryota</taxon>
        <taxon>Viridiplantae</taxon>
        <taxon>Streptophyta</taxon>
        <taxon>Embryophyta</taxon>
        <taxon>Tracheophyta</taxon>
        <taxon>Spermatophyta</taxon>
        <taxon>Magnoliopsida</taxon>
        <taxon>Liliopsida</taxon>
        <taxon>Poales</taxon>
        <taxon>Poaceae</taxon>
        <taxon>BOP clade</taxon>
        <taxon>Pooideae</taxon>
        <taxon>Stipodae</taxon>
        <taxon>Brachypodieae</taxon>
        <taxon>Brachypodium</taxon>
    </lineage>
</organism>